<dbReference type="Proteomes" id="UP000318453">
    <property type="component" value="Chromosome"/>
</dbReference>
<reference evidence="1" key="1">
    <citation type="submission" date="2019-08" db="EMBL/GenBank/DDBJ databases">
        <title>Carotenoids and Carotenoid Binding Proteins in the Halophilic Cyanobacterium Euhalothece sp. ZM00.</title>
        <authorList>
            <person name="Cho S.M."/>
            <person name="Song J.Y."/>
            <person name="Park Y.-I."/>
        </authorList>
    </citation>
    <scope>NUCLEOTIDE SEQUENCE [LARGE SCALE GENOMIC DNA]</scope>
    <source>
        <strain evidence="1">Z-M001</strain>
    </source>
</reference>
<dbReference type="AlphaFoldDB" id="A0A5B8NQR9"/>
<accession>A0A5B8NQR9</accession>
<evidence type="ECO:0000313" key="1">
    <source>
        <dbReference type="EMBL" id="QDZ41552.1"/>
    </source>
</evidence>
<proteinExistence type="predicted"/>
<dbReference type="KEGG" id="enn:FRE64_14850"/>
<name>A0A5B8NQR9_9CHRO</name>
<evidence type="ECO:0008006" key="3">
    <source>
        <dbReference type="Google" id="ProtNLM"/>
    </source>
</evidence>
<keyword evidence="2" id="KW-1185">Reference proteome</keyword>
<sequence length="274" mass="31495">METKQLKMLLKLLGEEGYNAKIRAVKPNSKSTISECNRICYQLRDRGWVDLTETIEKIKITPSGKALLKVDPSEVPMSKKELKILNRCQSRTIKTTEAETKVKPTEERNKLINSLIDRGFIAVAQAKPETITLNEAGKHFLLKEYNPKGTSPTFTLDMLGNYINFLRQHQSSVITETKPEPDHHQLSDSEILELIIQLDKEYNTNNYLPIFYLRDKLQPPLKREELDQALYRLEENDKIQLSSLTEAEHYTQKQIQAGIPQPIGGSLFFIQVVR</sequence>
<gene>
    <name evidence="1" type="ORF">FRE64_14850</name>
</gene>
<protein>
    <recommendedName>
        <fullName evidence="3">Transcription factor RcaD</fullName>
    </recommendedName>
</protein>
<evidence type="ECO:0000313" key="2">
    <source>
        <dbReference type="Proteomes" id="UP000318453"/>
    </source>
</evidence>
<organism evidence="1 2">
    <name type="scientific">Euhalothece natronophila Z-M001</name>
    <dbReference type="NCBI Taxonomy" id="522448"/>
    <lineage>
        <taxon>Bacteria</taxon>
        <taxon>Bacillati</taxon>
        <taxon>Cyanobacteriota</taxon>
        <taxon>Cyanophyceae</taxon>
        <taxon>Oscillatoriophycideae</taxon>
        <taxon>Chroococcales</taxon>
        <taxon>Halothecacae</taxon>
        <taxon>Halothece cluster</taxon>
        <taxon>Euhalothece</taxon>
    </lineage>
</organism>
<dbReference type="EMBL" id="CP042326">
    <property type="protein sequence ID" value="QDZ41552.1"/>
    <property type="molecule type" value="Genomic_DNA"/>
</dbReference>
<dbReference type="OrthoDB" id="423570at2"/>